<dbReference type="EMBL" id="QOQW01000001">
    <property type="protein sequence ID" value="RCK81612.1"/>
    <property type="molecule type" value="Genomic_DNA"/>
</dbReference>
<dbReference type="Gene3D" id="2.50.20.10">
    <property type="entry name" value="Lipoprotein localisation LolA/LolB/LppX"/>
    <property type="match status" value="1"/>
</dbReference>
<name>A0A367ZW79_9BACT</name>
<evidence type="ECO:0000313" key="1">
    <source>
        <dbReference type="EMBL" id="RCK81612.1"/>
    </source>
</evidence>
<dbReference type="Proteomes" id="UP000252355">
    <property type="component" value="Unassembled WGS sequence"/>
</dbReference>
<evidence type="ECO:0000313" key="2">
    <source>
        <dbReference type="Proteomes" id="UP000252355"/>
    </source>
</evidence>
<gene>
    <name evidence="1" type="ORF">OZSIB_0746</name>
</gene>
<protein>
    <submittedName>
        <fullName evidence="1">Uncharacterized protein</fullName>
    </submittedName>
</protein>
<dbReference type="AlphaFoldDB" id="A0A367ZW79"/>
<organism evidence="1 2">
    <name type="scientific">Candidatus Ozemobacter sibiricus</name>
    <dbReference type="NCBI Taxonomy" id="2268124"/>
    <lineage>
        <taxon>Bacteria</taxon>
        <taxon>Candidatus Ozemobacteria</taxon>
        <taxon>Candidatus Ozemobacterales</taxon>
        <taxon>Candidatus Ozemobacteraceae</taxon>
        <taxon>Candidatus Ozemobacter</taxon>
    </lineage>
</organism>
<comment type="caution">
    <text evidence="1">The sequence shown here is derived from an EMBL/GenBank/DDBJ whole genome shotgun (WGS) entry which is preliminary data.</text>
</comment>
<dbReference type="SUPFAM" id="SSF89392">
    <property type="entry name" value="Prokaryotic lipoproteins and lipoprotein localization factors"/>
    <property type="match status" value="1"/>
</dbReference>
<accession>A0A367ZW79</accession>
<dbReference type="InterPro" id="IPR029046">
    <property type="entry name" value="LolA/LolB/LppX"/>
</dbReference>
<sequence>MVMAPGRVAGLDLTPDLLFQQMEEKTEKIFSLISEVELSSGSLRTHVTLSIQSPDKFAMDFEGNHLRVVFDGERLWIYIAALAEVFTLDTSGGGGWLSEALREWVNPREIVTRITRKTLFSFFDVTLLDRATVATLAATLGLPPDKVQVMRFQPIGRSVFQRVFDVGFYHLVFSLESYLPVMVQEFAPDGSSRGMLRVLQYRINDPIPKERFIFGVPPGVKEVPLSAVIAQKLEQSKEYLVERVGQMIESLRRKLTDWGL</sequence>
<proteinExistence type="predicted"/>
<reference evidence="1 2" key="1">
    <citation type="submission" date="2018-05" db="EMBL/GenBank/DDBJ databases">
        <title>A metagenomic window into the 2 km-deep terrestrial subsurface aquifer revealed taxonomically and functionally diverse microbial community comprising novel uncultured bacterial lineages.</title>
        <authorList>
            <person name="Kadnikov V.V."/>
            <person name="Mardanov A.V."/>
            <person name="Beletsky A.V."/>
            <person name="Banks D."/>
            <person name="Pimenov N.V."/>
            <person name="Frank Y.A."/>
            <person name="Karnachuk O.V."/>
            <person name="Ravin N.V."/>
        </authorList>
    </citation>
    <scope>NUCLEOTIDE SEQUENCE [LARGE SCALE GENOMIC DNA]</scope>
    <source>
        <strain evidence="1">BY5</strain>
    </source>
</reference>